<dbReference type="AlphaFoldDB" id="A0A5S9X9L8"/>
<evidence type="ECO:0000313" key="7">
    <source>
        <dbReference type="Proteomes" id="UP000434276"/>
    </source>
</evidence>
<dbReference type="GO" id="GO:0005524">
    <property type="term" value="F:ATP binding"/>
    <property type="evidence" value="ECO:0007669"/>
    <property type="project" value="UniProtKB-KW"/>
</dbReference>
<sequence>MLEILVGYYPMLPDQAAIVCAVCFGEPPKAPEECSDDLKSFMDCCLRKKASERWTASQLLNHPFLLHQD</sequence>
<dbReference type="GO" id="GO:0016301">
    <property type="term" value="F:kinase activity"/>
    <property type="evidence" value="ECO:0007669"/>
    <property type="project" value="UniProtKB-KW"/>
</dbReference>
<keyword evidence="5" id="KW-0067">ATP-binding</keyword>
<dbReference type="InterPro" id="IPR050538">
    <property type="entry name" value="MAP_kinase_kinase_kinase"/>
</dbReference>
<evidence type="ECO:0000256" key="4">
    <source>
        <dbReference type="ARBA" id="ARBA00022777"/>
    </source>
</evidence>
<proteinExistence type="inferred from homology"/>
<keyword evidence="2" id="KW-0808">Transferase</keyword>
<dbReference type="PANTHER" id="PTHR48016">
    <property type="entry name" value="MAP KINASE KINASE KINASE SSK2-RELATED-RELATED"/>
    <property type="match status" value="1"/>
</dbReference>
<keyword evidence="3" id="KW-0547">Nucleotide-binding</keyword>
<accession>A0A5S9X9L8</accession>
<dbReference type="Proteomes" id="UP000434276">
    <property type="component" value="Unassembled WGS sequence"/>
</dbReference>
<name>A0A5S9X9L8_ARATH</name>
<evidence type="ECO:0000256" key="1">
    <source>
        <dbReference type="ARBA" id="ARBA00006529"/>
    </source>
</evidence>
<dbReference type="Gene3D" id="1.10.510.10">
    <property type="entry name" value="Transferase(Phosphotransferase) domain 1"/>
    <property type="match status" value="1"/>
</dbReference>
<comment type="similarity">
    <text evidence="1">Belongs to the protein kinase superfamily. STE Ser/Thr protein kinase family. MAP kinase kinase kinase subfamily.</text>
</comment>
<evidence type="ECO:0000256" key="2">
    <source>
        <dbReference type="ARBA" id="ARBA00022679"/>
    </source>
</evidence>
<reference evidence="6 7" key="1">
    <citation type="submission" date="2019-12" db="EMBL/GenBank/DDBJ databases">
        <authorList>
            <person name="Jiao W.-B."/>
            <person name="Schneeberger K."/>
        </authorList>
    </citation>
    <scope>NUCLEOTIDE SEQUENCE [LARGE SCALE GENOMIC DNA]</scope>
    <source>
        <strain evidence="7">cv. C24</strain>
    </source>
</reference>
<keyword evidence="4" id="KW-0418">Kinase</keyword>
<organism evidence="6 7">
    <name type="scientific">Arabidopsis thaliana</name>
    <name type="common">Mouse-ear cress</name>
    <dbReference type="NCBI Taxonomy" id="3702"/>
    <lineage>
        <taxon>Eukaryota</taxon>
        <taxon>Viridiplantae</taxon>
        <taxon>Streptophyta</taxon>
        <taxon>Embryophyta</taxon>
        <taxon>Tracheophyta</taxon>
        <taxon>Spermatophyta</taxon>
        <taxon>Magnoliopsida</taxon>
        <taxon>eudicotyledons</taxon>
        <taxon>Gunneridae</taxon>
        <taxon>Pentapetalae</taxon>
        <taxon>rosids</taxon>
        <taxon>malvids</taxon>
        <taxon>Brassicales</taxon>
        <taxon>Brassicaceae</taxon>
        <taxon>Camelineae</taxon>
        <taxon>Arabidopsis</taxon>
    </lineage>
</organism>
<evidence type="ECO:0000256" key="3">
    <source>
        <dbReference type="ARBA" id="ARBA00022741"/>
    </source>
</evidence>
<evidence type="ECO:0008006" key="8">
    <source>
        <dbReference type="Google" id="ProtNLM"/>
    </source>
</evidence>
<dbReference type="SUPFAM" id="SSF56112">
    <property type="entry name" value="Protein kinase-like (PK-like)"/>
    <property type="match status" value="1"/>
</dbReference>
<dbReference type="InterPro" id="IPR011009">
    <property type="entry name" value="Kinase-like_dom_sf"/>
</dbReference>
<protein>
    <recommendedName>
        <fullName evidence="8">Protein kinase domain-containing protein</fullName>
    </recommendedName>
</protein>
<gene>
    <name evidence="6" type="ORF">C24_LOCUS11777</name>
</gene>
<evidence type="ECO:0000313" key="6">
    <source>
        <dbReference type="EMBL" id="CAA0381526.1"/>
    </source>
</evidence>
<evidence type="ECO:0000256" key="5">
    <source>
        <dbReference type="ARBA" id="ARBA00022840"/>
    </source>
</evidence>
<dbReference type="PANTHER" id="PTHR48016:SF56">
    <property type="entry name" value="MAPKK KINASE"/>
    <property type="match status" value="1"/>
</dbReference>
<dbReference type="EMBL" id="CACSHJ010000089">
    <property type="protein sequence ID" value="CAA0381526.1"/>
    <property type="molecule type" value="Genomic_DNA"/>
</dbReference>
<dbReference type="OrthoDB" id="912997at2759"/>